<evidence type="ECO:0000313" key="1">
    <source>
        <dbReference type="EMBL" id="MCI09479.1"/>
    </source>
</evidence>
<accession>A0A392PDC8</accession>
<name>A0A392PDC8_9FABA</name>
<organism evidence="1 2">
    <name type="scientific">Trifolium medium</name>
    <dbReference type="NCBI Taxonomy" id="97028"/>
    <lineage>
        <taxon>Eukaryota</taxon>
        <taxon>Viridiplantae</taxon>
        <taxon>Streptophyta</taxon>
        <taxon>Embryophyta</taxon>
        <taxon>Tracheophyta</taxon>
        <taxon>Spermatophyta</taxon>
        <taxon>Magnoliopsida</taxon>
        <taxon>eudicotyledons</taxon>
        <taxon>Gunneridae</taxon>
        <taxon>Pentapetalae</taxon>
        <taxon>rosids</taxon>
        <taxon>fabids</taxon>
        <taxon>Fabales</taxon>
        <taxon>Fabaceae</taxon>
        <taxon>Papilionoideae</taxon>
        <taxon>50 kb inversion clade</taxon>
        <taxon>NPAAA clade</taxon>
        <taxon>Hologalegina</taxon>
        <taxon>IRL clade</taxon>
        <taxon>Trifolieae</taxon>
        <taxon>Trifolium</taxon>
    </lineage>
</organism>
<keyword evidence="2" id="KW-1185">Reference proteome</keyword>
<dbReference type="Proteomes" id="UP000265520">
    <property type="component" value="Unassembled WGS sequence"/>
</dbReference>
<comment type="caution">
    <text evidence="1">The sequence shown here is derived from an EMBL/GenBank/DDBJ whole genome shotgun (WGS) entry which is preliminary data.</text>
</comment>
<dbReference type="EMBL" id="LXQA010072813">
    <property type="protein sequence ID" value="MCI09479.1"/>
    <property type="molecule type" value="Genomic_DNA"/>
</dbReference>
<reference evidence="1 2" key="1">
    <citation type="journal article" date="2018" name="Front. Plant Sci.">
        <title>Red Clover (Trifolium pratense) and Zigzag Clover (T. medium) - A Picture of Genomic Similarities and Differences.</title>
        <authorList>
            <person name="Dluhosova J."/>
            <person name="Istvanek J."/>
            <person name="Nedelnik J."/>
            <person name="Repkova J."/>
        </authorList>
    </citation>
    <scope>NUCLEOTIDE SEQUENCE [LARGE SCALE GENOMIC DNA]</scope>
    <source>
        <strain evidence="2">cv. 10/8</strain>
        <tissue evidence="1">Leaf</tissue>
    </source>
</reference>
<proteinExistence type="predicted"/>
<protein>
    <submittedName>
        <fullName evidence="1">Uncharacterized protein</fullName>
    </submittedName>
</protein>
<dbReference type="PANTHER" id="PTHR47592">
    <property type="entry name" value="PBF68 PROTEIN"/>
    <property type="match status" value="1"/>
</dbReference>
<dbReference type="PANTHER" id="PTHR47592:SF27">
    <property type="entry name" value="OS08G0421700 PROTEIN"/>
    <property type="match status" value="1"/>
</dbReference>
<evidence type="ECO:0000313" key="2">
    <source>
        <dbReference type="Proteomes" id="UP000265520"/>
    </source>
</evidence>
<sequence length="78" mass="8433">MLHKPVVAPNAKANLTEEPYVAMIIEINMVGGSNGWWIDTGATRHMGNAHTSDVAGIGDVELKFTSGKILILKEPFDI</sequence>
<dbReference type="AlphaFoldDB" id="A0A392PDC8"/>